<dbReference type="GO" id="GO:0042147">
    <property type="term" value="P:retrograde transport, endosome to Golgi"/>
    <property type="evidence" value="ECO:0007669"/>
    <property type="project" value="TreeGrafter"/>
</dbReference>
<dbReference type="GO" id="GO:0006896">
    <property type="term" value="P:Golgi to vacuole transport"/>
    <property type="evidence" value="ECO:0007669"/>
    <property type="project" value="TreeGrafter"/>
</dbReference>
<dbReference type="OrthoDB" id="430637at2759"/>
<name>A0A165GZU3_EXIGL</name>
<dbReference type="GO" id="GO:0005829">
    <property type="term" value="C:cytosol"/>
    <property type="evidence" value="ECO:0007669"/>
    <property type="project" value="GOC"/>
</dbReference>
<dbReference type="CDD" id="cd15862">
    <property type="entry name" value="SNARE_Vti1"/>
    <property type="match status" value="1"/>
</dbReference>
<dbReference type="GO" id="GO:0005789">
    <property type="term" value="C:endoplasmic reticulum membrane"/>
    <property type="evidence" value="ECO:0007669"/>
    <property type="project" value="TreeGrafter"/>
</dbReference>
<dbReference type="GO" id="GO:0048280">
    <property type="term" value="P:vesicle fusion with Golgi apparatus"/>
    <property type="evidence" value="ECO:0007669"/>
    <property type="project" value="TreeGrafter"/>
</dbReference>
<dbReference type="GO" id="GO:0031902">
    <property type="term" value="C:late endosome membrane"/>
    <property type="evidence" value="ECO:0007669"/>
    <property type="project" value="TreeGrafter"/>
</dbReference>
<comment type="subcellular location">
    <subcellularLocation>
        <location evidence="1">Membrane</location>
        <topology evidence="1">Single-pass type IV membrane protein</topology>
    </subcellularLocation>
</comment>
<gene>
    <name evidence="12" type="ORF">EXIGLDRAFT_648480</name>
    <name evidence="13" type="ORF">EXIGLDRAFT_714893</name>
</gene>
<dbReference type="SMART" id="SM00397">
    <property type="entry name" value="t_SNARE"/>
    <property type="match status" value="1"/>
</dbReference>
<dbReference type="GO" id="GO:0006886">
    <property type="term" value="P:intracellular protein transport"/>
    <property type="evidence" value="ECO:0007669"/>
    <property type="project" value="InterPro"/>
</dbReference>
<evidence type="ECO:0000256" key="1">
    <source>
        <dbReference type="ARBA" id="ARBA00004211"/>
    </source>
</evidence>
<dbReference type="InterPro" id="IPR038407">
    <property type="entry name" value="v-SNARE_N_sf"/>
</dbReference>
<dbReference type="STRING" id="1314781.A0A165GZU3"/>
<evidence type="ECO:0000256" key="9">
    <source>
        <dbReference type="SAM" id="Coils"/>
    </source>
</evidence>
<dbReference type="Pfam" id="PF05008">
    <property type="entry name" value="V-SNARE"/>
    <property type="match status" value="1"/>
</dbReference>
<dbReference type="Gene3D" id="1.20.5.110">
    <property type="match status" value="1"/>
</dbReference>
<feature type="coiled-coil region" evidence="9">
    <location>
        <begin position="41"/>
        <end position="100"/>
    </location>
</feature>
<evidence type="ECO:0000313" key="12">
    <source>
        <dbReference type="EMBL" id="KZV91242.1"/>
    </source>
</evidence>
<evidence type="ECO:0000256" key="2">
    <source>
        <dbReference type="ARBA" id="ARBA00006108"/>
    </source>
</evidence>
<evidence type="ECO:0000256" key="8">
    <source>
        <dbReference type="ARBA" id="ARBA00023136"/>
    </source>
</evidence>
<keyword evidence="4 10" id="KW-0812">Transmembrane</keyword>
<dbReference type="GO" id="GO:0016236">
    <property type="term" value="P:macroautophagy"/>
    <property type="evidence" value="ECO:0007669"/>
    <property type="project" value="TreeGrafter"/>
</dbReference>
<dbReference type="GO" id="GO:0012507">
    <property type="term" value="C:ER to Golgi transport vesicle membrane"/>
    <property type="evidence" value="ECO:0007669"/>
    <property type="project" value="TreeGrafter"/>
</dbReference>
<dbReference type="Pfam" id="PF12352">
    <property type="entry name" value="V-SNARE_C"/>
    <property type="match status" value="1"/>
</dbReference>
<keyword evidence="7 9" id="KW-0175">Coiled coil</keyword>
<dbReference type="GO" id="GO:0006891">
    <property type="term" value="P:intra-Golgi vesicle-mediated transport"/>
    <property type="evidence" value="ECO:0007669"/>
    <property type="project" value="TreeGrafter"/>
</dbReference>
<dbReference type="PANTHER" id="PTHR21230">
    <property type="entry name" value="VESICLE TRANSPORT V-SNARE PROTEIN VTI1-RELATED"/>
    <property type="match status" value="1"/>
</dbReference>
<accession>A0A165GZU3</accession>
<evidence type="ECO:0000313" key="14">
    <source>
        <dbReference type="Proteomes" id="UP000077266"/>
    </source>
</evidence>
<dbReference type="Gene3D" id="1.20.58.400">
    <property type="entry name" value="t-snare proteins"/>
    <property type="match status" value="1"/>
</dbReference>
<dbReference type="GO" id="GO:0000149">
    <property type="term" value="F:SNARE binding"/>
    <property type="evidence" value="ECO:0007669"/>
    <property type="project" value="TreeGrafter"/>
</dbReference>
<evidence type="ECO:0000256" key="10">
    <source>
        <dbReference type="SAM" id="Phobius"/>
    </source>
</evidence>
<dbReference type="EMBL" id="KV425951">
    <property type="protein sequence ID" value="KZV95793.1"/>
    <property type="molecule type" value="Genomic_DNA"/>
</dbReference>
<evidence type="ECO:0000256" key="4">
    <source>
        <dbReference type="ARBA" id="ARBA00022692"/>
    </source>
</evidence>
<dbReference type="SUPFAM" id="SSF58038">
    <property type="entry name" value="SNARE fusion complex"/>
    <property type="match status" value="1"/>
</dbReference>
<dbReference type="EMBL" id="KV426032">
    <property type="protein sequence ID" value="KZV91242.1"/>
    <property type="molecule type" value="Genomic_DNA"/>
</dbReference>
<keyword evidence="3" id="KW-0813">Transport</keyword>
<protein>
    <submittedName>
        <fullName evidence="12">V-snare-domain-containing protein</fullName>
    </submittedName>
</protein>
<dbReference type="GO" id="GO:0005794">
    <property type="term" value="C:Golgi apparatus"/>
    <property type="evidence" value="ECO:0007669"/>
    <property type="project" value="TreeGrafter"/>
</dbReference>
<keyword evidence="8 10" id="KW-0472">Membrane</keyword>
<keyword evidence="6 10" id="KW-1133">Transmembrane helix</keyword>
<proteinExistence type="inferred from homology"/>
<dbReference type="InterPro" id="IPR000727">
    <property type="entry name" value="T_SNARE_dom"/>
</dbReference>
<dbReference type="InterPro" id="IPR007705">
    <property type="entry name" value="Vesicle_trsprt_v-SNARE_N"/>
</dbReference>
<dbReference type="PANTHER" id="PTHR21230:SF26">
    <property type="entry name" value="VESICLE TRANSPORT THROUGH INTERACTION WITH T-SNARES HOMOLOG 1A"/>
    <property type="match status" value="1"/>
</dbReference>
<evidence type="ECO:0000256" key="6">
    <source>
        <dbReference type="ARBA" id="ARBA00022989"/>
    </source>
</evidence>
<organism evidence="12 14">
    <name type="scientific">Exidia glandulosa HHB12029</name>
    <dbReference type="NCBI Taxonomy" id="1314781"/>
    <lineage>
        <taxon>Eukaryota</taxon>
        <taxon>Fungi</taxon>
        <taxon>Dikarya</taxon>
        <taxon>Basidiomycota</taxon>
        <taxon>Agaricomycotina</taxon>
        <taxon>Agaricomycetes</taxon>
        <taxon>Auriculariales</taxon>
        <taxon>Exidiaceae</taxon>
        <taxon>Exidia</taxon>
    </lineage>
</organism>
<evidence type="ECO:0000256" key="5">
    <source>
        <dbReference type="ARBA" id="ARBA00022927"/>
    </source>
</evidence>
<comment type="similarity">
    <text evidence="2">Belongs to the VTI1 family.</text>
</comment>
<dbReference type="GO" id="GO:0005484">
    <property type="term" value="F:SNAP receptor activity"/>
    <property type="evidence" value="ECO:0007669"/>
    <property type="project" value="TreeGrafter"/>
</dbReference>
<feature type="transmembrane region" description="Helical" evidence="10">
    <location>
        <begin position="197"/>
        <end position="215"/>
    </location>
</feature>
<dbReference type="FunCoup" id="A0A165GZU3">
    <property type="interactions" value="539"/>
</dbReference>
<sequence>MDNATLFNSYEQDFKQIIQSAQDKLDGDAKDQRGEQRKATLRRVDMELDEADEMVSQMEVEIHGMPQSIKPQFQQRARTAKTELQRLKKLSRELAQAGARDALLGGRSPASDNPYGDDRTRLLAGTEMLADGTRRLEESQRIALETEDIGADILRNLHGQREQITHARDTLRTADSSIDKASGTLKTMIRRMYQQRVVTGAIIAVLILVILIILYEKLIA</sequence>
<dbReference type="InterPro" id="IPR010989">
    <property type="entry name" value="SNARE"/>
</dbReference>
<keyword evidence="5" id="KW-0653">Protein transport</keyword>
<dbReference type="FunFam" id="1.20.5.110:FF:000002">
    <property type="entry name" value="Vesicle transport through interaction with t-SNAREsB"/>
    <property type="match status" value="1"/>
</dbReference>
<evidence type="ECO:0000256" key="3">
    <source>
        <dbReference type="ARBA" id="ARBA00022448"/>
    </source>
</evidence>
<dbReference type="Proteomes" id="UP000077266">
    <property type="component" value="Unassembled WGS sequence"/>
</dbReference>
<evidence type="ECO:0000313" key="13">
    <source>
        <dbReference type="EMBL" id="KZV95793.1"/>
    </source>
</evidence>
<reference evidence="12 14" key="1">
    <citation type="journal article" date="2016" name="Mol. Biol. Evol.">
        <title>Comparative Genomics of Early-Diverging Mushroom-Forming Fungi Provides Insights into the Origins of Lignocellulose Decay Capabilities.</title>
        <authorList>
            <person name="Nagy L.G."/>
            <person name="Riley R."/>
            <person name="Tritt A."/>
            <person name="Adam C."/>
            <person name="Daum C."/>
            <person name="Floudas D."/>
            <person name="Sun H."/>
            <person name="Yadav J.S."/>
            <person name="Pangilinan J."/>
            <person name="Larsson K.H."/>
            <person name="Matsuura K."/>
            <person name="Barry K."/>
            <person name="Labutti K."/>
            <person name="Kuo R."/>
            <person name="Ohm R.A."/>
            <person name="Bhattacharya S.S."/>
            <person name="Shirouzu T."/>
            <person name="Yoshinaga Y."/>
            <person name="Martin F.M."/>
            <person name="Grigoriev I.V."/>
            <person name="Hibbett D.S."/>
        </authorList>
    </citation>
    <scope>NUCLEOTIDE SEQUENCE [LARGE SCALE GENOMIC DNA]</scope>
    <source>
        <strain evidence="12 14">HHB12029</strain>
    </source>
</reference>
<dbReference type="SUPFAM" id="SSF47661">
    <property type="entry name" value="t-snare proteins"/>
    <property type="match status" value="1"/>
</dbReference>
<dbReference type="AlphaFoldDB" id="A0A165GZU3"/>
<evidence type="ECO:0000259" key="11">
    <source>
        <dbReference type="SMART" id="SM00397"/>
    </source>
</evidence>
<dbReference type="GO" id="GO:0031201">
    <property type="term" value="C:SNARE complex"/>
    <property type="evidence" value="ECO:0007669"/>
    <property type="project" value="TreeGrafter"/>
</dbReference>
<keyword evidence="14" id="KW-1185">Reference proteome</keyword>
<feature type="domain" description="T-SNARE coiled-coil homology" evidence="11">
    <location>
        <begin position="121"/>
        <end position="188"/>
    </location>
</feature>
<evidence type="ECO:0000256" key="7">
    <source>
        <dbReference type="ARBA" id="ARBA00023054"/>
    </source>
</evidence>